<dbReference type="GO" id="GO:0009636">
    <property type="term" value="P:response to toxic substance"/>
    <property type="evidence" value="ECO:0007669"/>
    <property type="project" value="InterPro"/>
</dbReference>
<keyword evidence="8" id="KW-1185">Reference proteome</keyword>
<keyword evidence="3" id="KW-0732">Signal</keyword>
<reference evidence="7 8" key="1">
    <citation type="submission" date="2018-04" db="EMBL/GenBank/DDBJ databases">
        <title>Complete genome sequence of Hydrogenophilus thermoluteolus TH-1.</title>
        <authorList>
            <person name="Arai H."/>
        </authorList>
    </citation>
    <scope>NUCLEOTIDE SEQUENCE [LARGE SCALE GENOMIC DNA]</scope>
    <source>
        <strain evidence="7 8">TH-1</strain>
    </source>
</reference>
<evidence type="ECO:0000256" key="3">
    <source>
        <dbReference type="ARBA" id="ARBA00022729"/>
    </source>
</evidence>
<dbReference type="GO" id="GO:0016020">
    <property type="term" value="C:membrane"/>
    <property type="evidence" value="ECO:0007669"/>
    <property type="project" value="InterPro"/>
</dbReference>
<comment type="similarity">
    <text evidence="1">Belongs to the EcnA/EcnB lipoprotein family.</text>
</comment>
<evidence type="ECO:0000256" key="5">
    <source>
        <dbReference type="ARBA" id="ARBA00023139"/>
    </source>
</evidence>
<keyword evidence="6" id="KW-0449">Lipoprotein</keyword>
<evidence type="ECO:0000256" key="4">
    <source>
        <dbReference type="ARBA" id="ARBA00023136"/>
    </source>
</evidence>
<dbReference type="EMBL" id="AP018558">
    <property type="protein sequence ID" value="BBD77487.1"/>
    <property type="molecule type" value="Genomic_DNA"/>
</dbReference>
<gene>
    <name evidence="7" type="ORF">HPTL_1223</name>
</gene>
<evidence type="ECO:0000256" key="1">
    <source>
        <dbReference type="ARBA" id="ARBA00010296"/>
    </source>
</evidence>
<proteinExistence type="inferred from homology"/>
<keyword evidence="5" id="KW-0564">Palmitate</keyword>
<dbReference type="AlphaFoldDB" id="A0A2Z6DYC3"/>
<evidence type="ECO:0008006" key="9">
    <source>
        <dbReference type="Google" id="ProtNLM"/>
    </source>
</evidence>
<sequence>MRATLLFLLVSTFLMGCNTVQGVGKDLEKVGEVIQQKAK</sequence>
<dbReference type="OrthoDB" id="9181810at2"/>
<dbReference type="PROSITE" id="PS51257">
    <property type="entry name" value="PROKAR_LIPOPROTEIN"/>
    <property type="match status" value="1"/>
</dbReference>
<organism evidence="7 8">
    <name type="scientific">Hydrogenophilus thermoluteolus</name>
    <name type="common">Pseudomonas hydrogenothermophila</name>
    <dbReference type="NCBI Taxonomy" id="297"/>
    <lineage>
        <taxon>Bacteria</taxon>
        <taxon>Pseudomonadati</taxon>
        <taxon>Pseudomonadota</taxon>
        <taxon>Hydrogenophilia</taxon>
        <taxon>Hydrogenophilales</taxon>
        <taxon>Hydrogenophilaceae</taxon>
        <taxon>Hydrogenophilus</taxon>
    </lineage>
</organism>
<name>A0A2Z6DYC3_HYDTE</name>
<dbReference type="KEGG" id="htl:HPTL_1223"/>
<keyword evidence="4" id="KW-0472">Membrane</keyword>
<evidence type="ECO:0000313" key="8">
    <source>
        <dbReference type="Proteomes" id="UP000262004"/>
    </source>
</evidence>
<protein>
    <recommendedName>
        <fullName evidence="9">Entericidin</fullName>
    </recommendedName>
</protein>
<accession>A0A2Z6DYC3</accession>
<dbReference type="InterPro" id="IPR012556">
    <property type="entry name" value="Entericidin"/>
</dbReference>
<evidence type="ECO:0000256" key="2">
    <source>
        <dbReference type="ARBA" id="ARBA00022475"/>
    </source>
</evidence>
<keyword evidence="2" id="KW-1003">Cell membrane</keyword>
<dbReference type="RefSeq" id="WP_119335219.1">
    <property type="nucleotide sequence ID" value="NZ_AP018558.1"/>
</dbReference>
<dbReference type="Pfam" id="PF08085">
    <property type="entry name" value="Entericidin"/>
    <property type="match status" value="1"/>
</dbReference>
<evidence type="ECO:0000256" key="6">
    <source>
        <dbReference type="ARBA" id="ARBA00023288"/>
    </source>
</evidence>
<evidence type="ECO:0000313" key="7">
    <source>
        <dbReference type="EMBL" id="BBD77487.1"/>
    </source>
</evidence>
<dbReference type="Proteomes" id="UP000262004">
    <property type="component" value="Chromosome"/>
</dbReference>